<accession>Q90183</accession>
<protein>
    <submittedName>
        <fullName evidence="1">Oncorhynchus Masou Herpes Virus sequence of orf 68 homologue</fullName>
    </submittedName>
</protein>
<organism evidence="1">
    <name type="scientific">Salmonid herpesvirus 2</name>
    <dbReference type="NCBI Taxonomy" id="31771"/>
    <lineage>
        <taxon>Viruses</taxon>
        <taxon>Duplodnaviria</taxon>
        <taxon>Heunggongvirae</taxon>
        <taxon>Peploviricota</taxon>
        <taxon>Herviviricetes</taxon>
        <taxon>Herpesvirales</taxon>
        <taxon>Alloherpesviridae</taxon>
        <taxon>Salmovirus</taxon>
        <taxon>Salmovirus salmonidallo2</taxon>
    </lineage>
</organism>
<reference evidence="1" key="2">
    <citation type="submission" date="1993-02" db="EMBL/GenBank/DDBJ databases">
        <authorList>
            <person name="Bernard J.P.J."/>
        </authorList>
    </citation>
    <scope>NUCLEOTIDE SEQUENCE</scope>
</reference>
<feature type="non-terminal residue" evidence="1">
    <location>
        <position position="1"/>
    </location>
</feature>
<dbReference type="EMBL" id="X70395">
    <property type="protein sequence ID" value="CAA49845.1"/>
    <property type="molecule type" value="Genomic_DNA"/>
</dbReference>
<sequence length="305" mass="34612">NSLVQSVHLCPIHYTAHVCSTKTNICQQLKLTAKVAAFDTIKTSMCMFESVTLDDIGMKLDGMRGCKIMAGIDQKFRETLIYDGGSGGGLWVEKTTGVLIKLQYHTSCKEVIMASMEVLVAFLHTLEQPKFQAIYKEISTRGGTRKIPSENLKATAGTMVGKQHRGWRITDWCSAKVLEAKVYQYAEVVHSIMYKEMFFYILHYKQISKKAECNREDVINCLLVPILCLHKLLRIDQRYSPHLMMNIFFKKSSNVSQSLYTKVDKTLSALYNEGDVRDLDTVGGGREMIDMLEAMNAHSCKYNLY</sequence>
<proteinExistence type="predicted"/>
<evidence type="ECO:0000313" key="1">
    <source>
        <dbReference type="EMBL" id="CAA49845.1"/>
    </source>
</evidence>
<dbReference type="PIR" id="S37624">
    <property type="entry name" value="S37624"/>
</dbReference>
<reference evidence="1" key="1">
    <citation type="journal article" date="1993" name="Arch. Virol.">
        <title>Sequence of two Eco RI fragments from Salmonis herpesvirus 2 and comparison with Ictalurid herpesvirus 1.</title>
        <authorList>
            <person name="Bernard J."/>
            <person name="Mercier A."/>
        </authorList>
    </citation>
    <scope>NUCLEOTIDE SEQUENCE</scope>
</reference>
<name>Q90183_9VIRU</name>